<dbReference type="EMBL" id="JBHSGU010000029">
    <property type="protein sequence ID" value="MFC4701885.1"/>
    <property type="molecule type" value="Genomic_DNA"/>
</dbReference>
<proteinExistence type="predicted"/>
<feature type="transmembrane region" description="Helical" evidence="2">
    <location>
        <begin position="300"/>
        <end position="321"/>
    </location>
</feature>
<evidence type="ECO:0000313" key="4">
    <source>
        <dbReference type="Proteomes" id="UP001595897"/>
    </source>
</evidence>
<organism evidence="3 4">
    <name type="scientific">Glaciecola siphonariae</name>
    <dbReference type="NCBI Taxonomy" id="521012"/>
    <lineage>
        <taxon>Bacteria</taxon>
        <taxon>Pseudomonadati</taxon>
        <taxon>Pseudomonadota</taxon>
        <taxon>Gammaproteobacteria</taxon>
        <taxon>Alteromonadales</taxon>
        <taxon>Alteromonadaceae</taxon>
        <taxon>Glaciecola</taxon>
    </lineage>
</organism>
<feature type="transmembrane region" description="Helical" evidence="2">
    <location>
        <begin position="355"/>
        <end position="372"/>
    </location>
</feature>
<evidence type="ECO:0000313" key="3">
    <source>
        <dbReference type="EMBL" id="MFC4701885.1"/>
    </source>
</evidence>
<comment type="caution">
    <text evidence="3">The sequence shown here is derived from an EMBL/GenBank/DDBJ whole genome shotgun (WGS) entry which is preliminary data.</text>
</comment>
<feature type="transmembrane region" description="Helical" evidence="2">
    <location>
        <begin position="210"/>
        <end position="232"/>
    </location>
</feature>
<feature type="transmembrane region" description="Helical" evidence="2">
    <location>
        <begin position="96"/>
        <end position="115"/>
    </location>
</feature>
<name>A0ABV9M184_9ALTE</name>
<feature type="compositionally biased region" description="Basic and acidic residues" evidence="1">
    <location>
        <begin position="54"/>
        <end position="65"/>
    </location>
</feature>
<evidence type="ECO:0000256" key="1">
    <source>
        <dbReference type="SAM" id="MobiDB-lite"/>
    </source>
</evidence>
<sequence>MSNHKQDPSNIPDFSAYTLDELIAAKANIDADIYPERLALIDQIIAQRSADGTHSSEHDSKRERAGTNTNTTQAHKQILRTVPVKFLGSGSEFFKIWIVNLLLSIVTFGVYSAWATVRNNRYLYSNVDIDGHRLAYLAKPIQILIGRAIGLLLFVAYYLLTVFSPVAAGFFILLIFVLTPVFVCLSLRFKMRMTAYRNVRFGFTIRYARAIAVFVGYGLLALFTLGFLYPLLFKKVDEFIYENMTYGDREFNTSLDNSEYYMASIGAVVIGLLSIIALAALGSLIGFALSQFIDEQSGGLMISIGVMISYIFTFAIASAFYQALIRNHVFANTDIDGVASFKSSVKMGGLIKLRLVNFALLIVSLGFAMPWIKVRNAIFFSQATEVEILPGYEEVLAGAGESANAVGDEVSSIFDVDVSIG</sequence>
<dbReference type="Proteomes" id="UP001595897">
    <property type="component" value="Unassembled WGS sequence"/>
</dbReference>
<feature type="region of interest" description="Disordered" evidence="1">
    <location>
        <begin position="51"/>
        <end position="73"/>
    </location>
</feature>
<keyword evidence="2" id="KW-0472">Membrane</keyword>
<keyword evidence="2" id="KW-0812">Transmembrane</keyword>
<gene>
    <name evidence="3" type="ORF">ACFO4O_17200</name>
</gene>
<reference evidence="4" key="1">
    <citation type="journal article" date="2019" name="Int. J. Syst. Evol. Microbiol.">
        <title>The Global Catalogue of Microorganisms (GCM) 10K type strain sequencing project: providing services to taxonomists for standard genome sequencing and annotation.</title>
        <authorList>
            <consortium name="The Broad Institute Genomics Platform"/>
            <consortium name="The Broad Institute Genome Sequencing Center for Infectious Disease"/>
            <person name="Wu L."/>
            <person name="Ma J."/>
        </authorList>
    </citation>
    <scope>NUCLEOTIDE SEQUENCE [LARGE SCALE GENOMIC DNA]</scope>
    <source>
        <strain evidence="4">KACC 12507</strain>
    </source>
</reference>
<dbReference type="RefSeq" id="WP_382410779.1">
    <property type="nucleotide sequence ID" value="NZ_JBHSGU010000029.1"/>
</dbReference>
<evidence type="ECO:0000256" key="2">
    <source>
        <dbReference type="SAM" id="Phobius"/>
    </source>
</evidence>
<dbReference type="InterPro" id="IPR010295">
    <property type="entry name" value="DUF898"/>
</dbReference>
<feature type="transmembrane region" description="Helical" evidence="2">
    <location>
        <begin position="136"/>
        <end position="160"/>
    </location>
</feature>
<feature type="transmembrane region" description="Helical" evidence="2">
    <location>
        <begin position="260"/>
        <end position="288"/>
    </location>
</feature>
<protein>
    <submittedName>
        <fullName evidence="3">YjgN family protein</fullName>
    </submittedName>
</protein>
<dbReference type="Pfam" id="PF05987">
    <property type="entry name" value="DUF898"/>
    <property type="match status" value="1"/>
</dbReference>
<feature type="transmembrane region" description="Helical" evidence="2">
    <location>
        <begin position="166"/>
        <end position="189"/>
    </location>
</feature>
<accession>A0ABV9M184</accession>
<keyword evidence="2" id="KW-1133">Transmembrane helix</keyword>
<keyword evidence="4" id="KW-1185">Reference proteome</keyword>